<dbReference type="SUPFAM" id="SSF48452">
    <property type="entry name" value="TPR-like"/>
    <property type="match status" value="1"/>
</dbReference>
<feature type="domain" description="RagB/SusD" evidence="6">
    <location>
        <begin position="387"/>
        <end position="485"/>
    </location>
</feature>
<keyword evidence="3" id="KW-0732">Signal</keyword>
<dbReference type="InterPro" id="IPR012944">
    <property type="entry name" value="SusD_RagB_dom"/>
</dbReference>
<evidence type="ECO:0000259" key="6">
    <source>
        <dbReference type="Pfam" id="PF07980"/>
    </source>
</evidence>
<reference evidence="8 9" key="1">
    <citation type="journal article" date="2013" name="Int. J. Syst. Evol. Microbiol.">
        <title>Aquimarina gracilis sp. nov., isolated from the gut microflora of a mussel, Mytilus coruscus, and emended description of Aquimarina spongiae.</title>
        <authorList>
            <person name="Park S.C."/>
            <person name="Choe H.N."/>
            <person name="Baik K.S."/>
            <person name="Seong C.N."/>
        </authorList>
    </citation>
    <scope>NUCLEOTIDE SEQUENCE [LARGE SCALE GENOMIC DNA]</scope>
    <source>
        <strain evidence="8 9">PSC32</strain>
    </source>
</reference>
<evidence type="ECO:0000256" key="5">
    <source>
        <dbReference type="ARBA" id="ARBA00023237"/>
    </source>
</evidence>
<protein>
    <submittedName>
        <fullName evidence="8">RagB/SusD family nutrient uptake outer membrane protein</fullName>
    </submittedName>
</protein>
<keyword evidence="9" id="KW-1185">Reference proteome</keyword>
<dbReference type="CDD" id="cd08977">
    <property type="entry name" value="SusD"/>
    <property type="match status" value="1"/>
</dbReference>
<name>A0ABU5ZTT6_9FLAO</name>
<dbReference type="InterPro" id="IPR033985">
    <property type="entry name" value="SusD-like_N"/>
</dbReference>
<accession>A0ABU5ZTT6</accession>
<dbReference type="Pfam" id="PF14322">
    <property type="entry name" value="SusD-like_3"/>
    <property type="match status" value="1"/>
</dbReference>
<dbReference type="Pfam" id="PF07980">
    <property type="entry name" value="SusD_RagB"/>
    <property type="match status" value="1"/>
</dbReference>
<dbReference type="EMBL" id="JAYKLX010000002">
    <property type="protein sequence ID" value="MEB3344797.1"/>
    <property type="molecule type" value="Genomic_DNA"/>
</dbReference>
<dbReference type="RefSeq" id="WP_324178835.1">
    <property type="nucleotide sequence ID" value="NZ_BAABAW010000003.1"/>
</dbReference>
<keyword evidence="4" id="KW-0472">Membrane</keyword>
<proteinExistence type="inferred from homology"/>
<evidence type="ECO:0000256" key="4">
    <source>
        <dbReference type="ARBA" id="ARBA00023136"/>
    </source>
</evidence>
<comment type="subcellular location">
    <subcellularLocation>
        <location evidence="1">Cell outer membrane</location>
    </subcellularLocation>
</comment>
<evidence type="ECO:0000256" key="3">
    <source>
        <dbReference type="ARBA" id="ARBA00022729"/>
    </source>
</evidence>
<dbReference type="InterPro" id="IPR011990">
    <property type="entry name" value="TPR-like_helical_dom_sf"/>
</dbReference>
<gene>
    <name evidence="8" type="ORF">U6A24_04965</name>
</gene>
<feature type="domain" description="SusD-like N-terminal" evidence="7">
    <location>
        <begin position="46"/>
        <end position="235"/>
    </location>
</feature>
<keyword evidence="5" id="KW-0998">Cell outer membrane</keyword>
<sequence>MKTFNKKINIKAVIIATACVIIFGSCNTDDILEKTPVTEITSENAFNTEEDVLASLTAVYDPLQWQFVNGAHTFPQMFQSIRSDDEHSQQAAFWAIGANFDQFNTILPNNASVAGVWSKWYQGISRANFTIELANEFQNFETAGLKERIIGEAKFLRGLYYFELVRLFGGVPIFTEAITSTEDQLFKPRASVVQVYDQIEEDLKEAIQLLPRKGETDPWRATSGAALGILAKAHLYQKEYPEVVKYTEAIMTQGIYSLEENFGDNFKLNNEFGKESLFEINYVDGLVGGGFETPTPIQEGSGSWKFMFMFIDSYESFGNMLPRRSLVEFFDDSDTRKEATFILPGSRTFSPGLAERGWDPAPASFPFAIGNDAMSRKYFLTFEEVQGLLSPFQSPLNEKILRYADVLLMHAEASLLGGGGDGMSSFQQVVDRAYGAGNPAAPAYDLQGIKDERRRELATEGWNRFTDLVRWGDVKEAVEAVGKSFTVNRDELLPIPSVEIALYPPGMLKQNLGY</sequence>
<comment type="similarity">
    <text evidence="2">Belongs to the SusD family.</text>
</comment>
<evidence type="ECO:0000313" key="9">
    <source>
        <dbReference type="Proteomes" id="UP001327027"/>
    </source>
</evidence>
<dbReference type="PROSITE" id="PS51257">
    <property type="entry name" value="PROKAR_LIPOPROTEIN"/>
    <property type="match status" value="1"/>
</dbReference>
<organism evidence="8 9">
    <name type="scientific">Aquimarina gracilis</name>
    <dbReference type="NCBI Taxonomy" id="874422"/>
    <lineage>
        <taxon>Bacteria</taxon>
        <taxon>Pseudomonadati</taxon>
        <taxon>Bacteroidota</taxon>
        <taxon>Flavobacteriia</taxon>
        <taxon>Flavobacteriales</taxon>
        <taxon>Flavobacteriaceae</taxon>
        <taxon>Aquimarina</taxon>
    </lineage>
</organism>
<dbReference type="Proteomes" id="UP001327027">
    <property type="component" value="Unassembled WGS sequence"/>
</dbReference>
<dbReference type="Gene3D" id="1.25.40.390">
    <property type="match status" value="1"/>
</dbReference>
<comment type="caution">
    <text evidence="8">The sequence shown here is derived from an EMBL/GenBank/DDBJ whole genome shotgun (WGS) entry which is preliminary data.</text>
</comment>
<evidence type="ECO:0000313" key="8">
    <source>
        <dbReference type="EMBL" id="MEB3344797.1"/>
    </source>
</evidence>
<evidence type="ECO:0000256" key="2">
    <source>
        <dbReference type="ARBA" id="ARBA00006275"/>
    </source>
</evidence>
<evidence type="ECO:0000259" key="7">
    <source>
        <dbReference type="Pfam" id="PF14322"/>
    </source>
</evidence>
<evidence type="ECO:0000256" key="1">
    <source>
        <dbReference type="ARBA" id="ARBA00004442"/>
    </source>
</evidence>